<gene>
    <name evidence="5" type="ORF">MKZ38_004608</name>
</gene>
<dbReference type="EMBL" id="JAKWBI020000026">
    <property type="protein sequence ID" value="KAJ2905741.1"/>
    <property type="molecule type" value="Genomic_DNA"/>
</dbReference>
<name>A0AAD5WWV9_9PEZI</name>
<evidence type="ECO:0000256" key="3">
    <source>
        <dbReference type="ARBA" id="ARBA00023242"/>
    </source>
</evidence>
<accession>A0AAD5WWV9</accession>
<evidence type="ECO:0000256" key="2">
    <source>
        <dbReference type="ARBA" id="ARBA00010878"/>
    </source>
</evidence>
<dbReference type="GO" id="GO:0051015">
    <property type="term" value="F:actin filament binding"/>
    <property type="evidence" value="ECO:0007669"/>
    <property type="project" value="TreeGrafter"/>
</dbReference>
<keyword evidence="3" id="KW-0539">Nucleus</keyword>
<feature type="compositionally biased region" description="Low complexity" evidence="4">
    <location>
        <begin position="31"/>
        <end position="47"/>
    </location>
</feature>
<reference evidence="5" key="1">
    <citation type="submission" date="2022-07" db="EMBL/GenBank/DDBJ databases">
        <title>Draft genome sequence of Zalerion maritima ATCC 34329, a (micro)plastics degrading marine fungus.</title>
        <authorList>
            <person name="Paco A."/>
            <person name="Goncalves M.F.M."/>
            <person name="Rocha-Santos T.A.P."/>
            <person name="Alves A."/>
        </authorList>
    </citation>
    <scope>NUCLEOTIDE SEQUENCE</scope>
    <source>
        <strain evidence="5">ATCC 34329</strain>
    </source>
</reference>
<dbReference type="Proteomes" id="UP001201980">
    <property type="component" value="Unassembled WGS sequence"/>
</dbReference>
<dbReference type="CDD" id="cd23339">
    <property type="entry name" value="beta-trefoil_FSCN_fungal_FRG1-like"/>
    <property type="match status" value="1"/>
</dbReference>
<protein>
    <submittedName>
        <fullName evidence="5">FRG1-like family protein</fullName>
    </submittedName>
</protein>
<organism evidence="5 6">
    <name type="scientific">Zalerion maritima</name>
    <dbReference type="NCBI Taxonomy" id="339359"/>
    <lineage>
        <taxon>Eukaryota</taxon>
        <taxon>Fungi</taxon>
        <taxon>Dikarya</taxon>
        <taxon>Ascomycota</taxon>
        <taxon>Pezizomycotina</taxon>
        <taxon>Sordariomycetes</taxon>
        <taxon>Lulworthiomycetidae</taxon>
        <taxon>Lulworthiales</taxon>
        <taxon>Lulworthiaceae</taxon>
        <taxon>Zalerion</taxon>
    </lineage>
</organism>
<evidence type="ECO:0000256" key="1">
    <source>
        <dbReference type="ARBA" id="ARBA00004604"/>
    </source>
</evidence>
<comment type="similarity">
    <text evidence="2">Belongs to the FRG1 family.</text>
</comment>
<comment type="caution">
    <text evidence="5">The sequence shown here is derived from an EMBL/GenBank/DDBJ whole genome shotgun (WGS) entry which is preliminary data.</text>
</comment>
<dbReference type="GO" id="GO:0005730">
    <property type="term" value="C:nucleolus"/>
    <property type="evidence" value="ECO:0007669"/>
    <property type="project" value="UniProtKB-SubCell"/>
</dbReference>
<keyword evidence="6" id="KW-1185">Reference proteome</keyword>
<evidence type="ECO:0000313" key="5">
    <source>
        <dbReference type="EMBL" id="KAJ2905741.1"/>
    </source>
</evidence>
<evidence type="ECO:0000256" key="4">
    <source>
        <dbReference type="SAM" id="MobiDB-lite"/>
    </source>
</evidence>
<dbReference type="PANTHER" id="PTHR12928">
    <property type="entry name" value="FRG1 PROTEIN"/>
    <property type="match status" value="1"/>
</dbReference>
<comment type="subcellular location">
    <subcellularLocation>
        <location evidence="1">Nucleus</location>
        <location evidence="1">Nucleolus</location>
    </subcellularLocation>
</comment>
<proteinExistence type="inferred from homology"/>
<evidence type="ECO:0000313" key="6">
    <source>
        <dbReference type="Proteomes" id="UP001201980"/>
    </source>
</evidence>
<dbReference type="InterPro" id="IPR010414">
    <property type="entry name" value="FRG1"/>
</dbReference>
<dbReference type="AlphaFoldDB" id="A0AAD5WWV9"/>
<dbReference type="PANTHER" id="PTHR12928:SF0">
    <property type="entry name" value="FSHD REGION GENE 1"/>
    <property type="match status" value="1"/>
</dbReference>
<dbReference type="Pfam" id="PF06229">
    <property type="entry name" value="FRG1"/>
    <property type="match status" value="1"/>
</dbReference>
<sequence length="281" mass="30179">MVKPLRFKGDPKPKKRKRAVAQDDSALPTNSKSTSTSATAAAGTAEAAPEDDDAWVSADTVPDVTGPIMIVLPTTPPCALACDGAGKVYRAKIENIVDGIVASAEPHDVQMVWVANKVAGSEDAVRLKSHHGRLLSIDKNGLLSATSEVMSTFESFSIVDPPHLQPSGPSGSSGKFLIRSAAGQYIKVSKSNIVGDADVGGEEELNEASVSIRMQARFKPELQAVKAEKAREKVSRKDLEAAVGRRLEDNEVRTLKRARRDGDYHEKLLDLKVKGKHDKYG</sequence>
<dbReference type="GO" id="GO:0071013">
    <property type="term" value="C:catalytic step 2 spliceosome"/>
    <property type="evidence" value="ECO:0007669"/>
    <property type="project" value="TreeGrafter"/>
</dbReference>
<feature type="region of interest" description="Disordered" evidence="4">
    <location>
        <begin position="1"/>
        <end position="54"/>
    </location>
</feature>
<dbReference type="InterPro" id="IPR008999">
    <property type="entry name" value="Actin-crosslinking"/>
</dbReference>
<dbReference type="SUPFAM" id="SSF50405">
    <property type="entry name" value="Actin-crosslinking proteins"/>
    <property type="match status" value="1"/>
</dbReference>
<dbReference type="Gene3D" id="2.80.10.50">
    <property type="match status" value="1"/>
</dbReference>